<dbReference type="Proteomes" id="UP000005801">
    <property type="component" value="Unassembled WGS sequence"/>
</dbReference>
<keyword evidence="1" id="KW-0732">Signal</keyword>
<evidence type="ECO:0000313" key="5">
    <source>
        <dbReference type="EMBL" id="EDM77117.1"/>
    </source>
</evidence>
<name>A6GAC9_9BACT</name>
<dbReference type="EMBL" id="ABCS01000051">
    <property type="protein sequence ID" value="EDM77117.1"/>
    <property type="molecule type" value="Genomic_DNA"/>
</dbReference>
<proteinExistence type="predicted"/>
<dbReference type="Gene3D" id="2.80.10.50">
    <property type="match status" value="1"/>
</dbReference>
<keyword evidence="3" id="KW-1015">Disulfide bond</keyword>
<keyword evidence="2" id="KW-0677">Repeat</keyword>
<dbReference type="SUPFAM" id="SSF101898">
    <property type="entry name" value="NHL repeat"/>
    <property type="match status" value="1"/>
</dbReference>
<protein>
    <submittedName>
        <fullName evidence="5">Uncharacterized protein</fullName>
    </submittedName>
</protein>
<evidence type="ECO:0000256" key="4">
    <source>
        <dbReference type="SAM" id="MobiDB-lite"/>
    </source>
</evidence>
<accession>A6GAC9</accession>
<feature type="compositionally biased region" description="Acidic residues" evidence="4">
    <location>
        <begin position="15"/>
        <end position="30"/>
    </location>
</feature>
<evidence type="ECO:0000313" key="6">
    <source>
        <dbReference type="Proteomes" id="UP000005801"/>
    </source>
</evidence>
<keyword evidence="6" id="KW-1185">Reference proteome</keyword>
<evidence type="ECO:0000256" key="3">
    <source>
        <dbReference type="ARBA" id="ARBA00023157"/>
    </source>
</evidence>
<organism evidence="5 6">
    <name type="scientific">Plesiocystis pacifica SIR-1</name>
    <dbReference type="NCBI Taxonomy" id="391625"/>
    <lineage>
        <taxon>Bacteria</taxon>
        <taxon>Pseudomonadati</taxon>
        <taxon>Myxococcota</taxon>
        <taxon>Polyangia</taxon>
        <taxon>Nannocystales</taxon>
        <taxon>Nannocystaceae</taxon>
        <taxon>Plesiocystis</taxon>
    </lineage>
</organism>
<feature type="region of interest" description="Disordered" evidence="4">
    <location>
        <begin position="1"/>
        <end position="95"/>
    </location>
</feature>
<comment type="caution">
    <text evidence="5">The sequence shown here is derived from an EMBL/GenBank/DDBJ whole genome shotgun (WGS) entry which is preliminary data.</text>
</comment>
<dbReference type="AlphaFoldDB" id="A6GAC9"/>
<dbReference type="NCBIfam" id="TIGR02232">
    <property type="entry name" value="myxo_disulf_rpt"/>
    <property type="match status" value="1"/>
</dbReference>
<evidence type="ECO:0000256" key="1">
    <source>
        <dbReference type="ARBA" id="ARBA00022729"/>
    </source>
</evidence>
<dbReference type="eggNOG" id="COG5184">
    <property type="taxonomic scope" value="Bacteria"/>
</dbReference>
<dbReference type="InterPro" id="IPR011936">
    <property type="entry name" value="Myxo_disulph_rpt"/>
</dbReference>
<dbReference type="Pfam" id="PF13948">
    <property type="entry name" value="DUF4215"/>
    <property type="match status" value="1"/>
</dbReference>
<reference evidence="5 6" key="1">
    <citation type="submission" date="2007-06" db="EMBL/GenBank/DDBJ databases">
        <authorList>
            <person name="Shimkets L."/>
            <person name="Ferriera S."/>
            <person name="Johnson J."/>
            <person name="Kravitz S."/>
            <person name="Beeson K."/>
            <person name="Sutton G."/>
            <person name="Rogers Y.-H."/>
            <person name="Friedman R."/>
            <person name="Frazier M."/>
            <person name="Venter J.C."/>
        </authorList>
    </citation>
    <scope>NUCLEOTIDE SEQUENCE [LARGE SCALE GENOMIC DNA]</scope>
    <source>
        <strain evidence="5 6">SIR-1</strain>
    </source>
</reference>
<gene>
    <name evidence="5" type="ORF">PPSIR1_30581</name>
</gene>
<sequence length="449" mass="47314">MLTALSLAACPAPSEDTDVGVEAGSDDEVGESTTDSRAEASSDTEASTEGETSSDTDTGTDTETSSDTETSTEGDAGTETETGGGPACGDGVVEGDEACDDGNTLPGDGCGPNCMVSGTALWEVFVSGENPGPDSFREIAVDQLGHVAVVGYQHPDVRWYGRFDGSSGDMLWGEVWPGQQAAMWDVGANSGELIALAISAGTPIDSARLVTFDGDGVMGWQHTLPMDSAFTSVVLTPEDDVIVGGHVEDVFHLRRYDSEGNLEWIGPEMGDSAFDLALRPDGSIVAATVGSPPRVVSISAQGEHEWTAAPLEWISYYAELTADEGGRAYVVGYEGSPAHAAVVALDTDGSVLWTWVDEEEGQGWGIVSTGQGLLAGGERFGRVQSSGWLGWFDLDGELTHEQLIAHPDFPDFQVSVRDLERSPDGYGVLGGVHYQPDEAGDMWLRKFEL</sequence>
<evidence type="ECO:0000256" key="2">
    <source>
        <dbReference type="ARBA" id="ARBA00022737"/>
    </source>
</evidence>
<feature type="compositionally biased region" description="Acidic residues" evidence="4">
    <location>
        <begin position="46"/>
        <end position="78"/>
    </location>
</feature>